<feature type="transmembrane region" description="Helical" evidence="1">
    <location>
        <begin position="30"/>
        <end position="51"/>
    </location>
</feature>
<comment type="caution">
    <text evidence="2">The sequence shown here is derived from an EMBL/GenBank/DDBJ whole genome shotgun (WGS) entry which is preliminary data.</text>
</comment>
<sequence>MNDNTFQLRQFFQIHAGVIFLKQSAALFKLYAFPYLVLLMRILFGVGWFLAGLTKITEKSWYSKPGIFLHDYLVQAAQKPQTPDFYKVFINEIALNHVMFLNYVIPVVQIAIGILLMVGLFIKQDILFCLFMHINFILSGNMNLTSLVLYTSAFGLLLCRSYTYAYSLDRAFGRAPSEREKDPALFLSHHP</sequence>
<feature type="transmembrane region" description="Helical" evidence="1">
    <location>
        <begin position="134"/>
        <end position="158"/>
    </location>
</feature>
<keyword evidence="3" id="KW-1185">Reference proteome</keyword>
<dbReference type="EMBL" id="BJMH01000006">
    <property type="protein sequence ID" value="GEB31968.1"/>
    <property type="molecule type" value="Genomic_DNA"/>
</dbReference>
<evidence type="ECO:0000313" key="3">
    <source>
        <dbReference type="Proteomes" id="UP000316882"/>
    </source>
</evidence>
<evidence type="ECO:0008006" key="4">
    <source>
        <dbReference type="Google" id="ProtNLM"/>
    </source>
</evidence>
<evidence type="ECO:0000313" key="2">
    <source>
        <dbReference type="EMBL" id="GEB31968.1"/>
    </source>
</evidence>
<proteinExistence type="predicted"/>
<keyword evidence="1" id="KW-0812">Transmembrane</keyword>
<feature type="transmembrane region" description="Helical" evidence="1">
    <location>
        <begin position="100"/>
        <end position="122"/>
    </location>
</feature>
<reference evidence="2 3" key="1">
    <citation type="submission" date="2019-06" db="EMBL/GenBank/DDBJ databases">
        <title>Whole genome shotgun sequence of Brevibacillus parabrevis NBRC 12334.</title>
        <authorList>
            <person name="Hosoyama A."/>
            <person name="Uohara A."/>
            <person name="Ohji S."/>
            <person name="Ichikawa N."/>
        </authorList>
    </citation>
    <scope>NUCLEOTIDE SEQUENCE [LARGE SCALE GENOMIC DNA]</scope>
    <source>
        <strain evidence="2 3">NBRC 12334</strain>
    </source>
</reference>
<name>A0A4Y3PL09_BREPA</name>
<dbReference type="PANTHER" id="PTHR39157:SF1">
    <property type="entry name" value="DOXX FAMILY PROTEIN"/>
    <property type="match status" value="1"/>
</dbReference>
<evidence type="ECO:0000256" key="1">
    <source>
        <dbReference type="SAM" id="Phobius"/>
    </source>
</evidence>
<dbReference type="STRING" id="54914.AV540_26270"/>
<gene>
    <name evidence="2" type="ORF">BPA01_15480</name>
</gene>
<keyword evidence="1" id="KW-1133">Transmembrane helix</keyword>
<organism evidence="2 3">
    <name type="scientific">Brevibacillus parabrevis</name>
    <dbReference type="NCBI Taxonomy" id="54914"/>
    <lineage>
        <taxon>Bacteria</taxon>
        <taxon>Bacillati</taxon>
        <taxon>Bacillota</taxon>
        <taxon>Bacilli</taxon>
        <taxon>Bacillales</taxon>
        <taxon>Paenibacillaceae</taxon>
        <taxon>Brevibacillus</taxon>
    </lineage>
</organism>
<keyword evidence="1" id="KW-0472">Membrane</keyword>
<dbReference type="Proteomes" id="UP000316882">
    <property type="component" value="Unassembled WGS sequence"/>
</dbReference>
<dbReference type="PANTHER" id="PTHR39157">
    <property type="entry name" value="INTEGRAL MEMBRANE PROTEIN-RELATED"/>
    <property type="match status" value="1"/>
</dbReference>
<protein>
    <recommendedName>
        <fullName evidence="4">DoxX family protein</fullName>
    </recommendedName>
</protein>
<dbReference type="AlphaFoldDB" id="A0A4Y3PL09"/>
<accession>A0A4Y3PL09</accession>